<name>A0A9D6L2W4_UNCEI</name>
<evidence type="ECO:0000256" key="1">
    <source>
        <dbReference type="SAM" id="MobiDB-lite"/>
    </source>
</evidence>
<dbReference type="AlphaFoldDB" id="A0A9D6L2W4"/>
<sequence>MAPLDLCVGRHHQIAAREQAQHRGVVARVEPRAGRRAPRRGEPPQDFVLSEIRERRHGDGRASRP</sequence>
<feature type="region of interest" description="Disordered" evidence="1">
    <location>
        <begin position="16"/>
        <end position="65"/>
    </location>
</feature>
<comment type="caution">
    <text evidence="2">The sequence shown here is derived from an EMBL/GenBank/DDBJ whole genome shotgun (WGS) entry which is preliminary data.</text>
</comment>
<reference evidence="2" key="1">
    <citation type="submission" date="2020-07" db="EMBL/GenBank/DDBJ databases">
        <title>Huge and variable diversity of episymbiotic CPR bacteria and DPANN archaea in groundwater ecosystems.</title>
        <authorList>
            <person name="He C.Y."/>
            <person name="Keren R."/>
            <person name="Whittaker M."/>
            <person name="Farag I.F."/>
            <person name="Doudna J."/>
            <person name="Cate J.H.D."/>
            <person name="Banfield J.F."/>
        </authorList>
    </citation>
    <scope>NUCLEOTIDE SEQUENCE</scope>
    <source>
        <strain evidence="2">NC_groundwater_928_Pr1_S-0.2um_72_17</strain>
    </source>
</reference>
<feature type="compositionally biased region" description="Basic and acidic residues" evidence="1">
    <location>
        <begin position="51"/>
        <end position="65"/>
    </location>
</feature>
<evidence type="ECO:0000313" key="2">
    <source>
        <dbReference type="EMBL" id="MBI3538782.1"/>
    </source>
</evidence>
<protein>
    <submittedName>
        <fullName evidence="2">Uncharacterized protein</fullName>
    </submittedName>
</protein>
<accession>A0A9D6L2W4</accession>
<evidence type="ECO:0000313" key="3">
    <source>
        <dbReference type="Proteomes" id="UP000807850"/>
    </source>
</evidence>
<dbReference type="Proteomes" id="UP000807850">
    <property type="component" value="Unassembled WGS sequence"/>
</dbReference>
<organism evidence="2 3">
    <name type="scientific">Eiseniibacteriota bacterium</name>
    <dbReference type="NCBI Taxonomy" id="2212470"/>
    <lineage>
        <taxon>Bacteria</taxon>
        <taxon>Candidatus Eiseniibacteriota</taxon>
    </lineage>
</organism>
<proteinExistence type="predicted"/>
<dbReference type="EMBL" id="JACQAY010000028">
    <property type="protein sequence ID" value="MBI3538782.1"/>
    <property type="molecule type" value="Genomic_DNA"/>
</dbReference>
<feature type="compositionally biased region" description="Basic and acidic residues" evidence="1">
    <location>
        <begin position="29"/>
        <end position="43"/>
    </location>
</feature>
<gene>
    <name evidence="2" type="ORF">HY076_00715</name>
</gene>